<dbReference type="Proteomes" id="UP000078200">
    <property type="component" value="Unassembled WGS sequence"/>
</dbReference>
<sequence length="172" mass="20136">MFADNSIDSQFTLKLVMISEIGLNARSHICNMHKLLNSFYNSSAVITSEFVETTQPQMLKNAFKTHRHNRKLRTFSMLVERIRANPKRVEIGDVETPLDSILETEQEQQNINDEVCLLRDSPFRILRLYSYRPNAAINFLKLTCKTLHLNCRFNDRHNVHVGWSELIFQLLQ</sequence>
<proteinExistence type="predicted"/>
<dbReference type="AlphaFoldDB" id="A0A1A9V4K6"/>
<dbReference type="STRING" id="7395.A0A1A9V4K6"/>
<name>A0A1A9V4K6_GLOAU</name>
<protein>
    <submittedName>
        <fullName evidence="1">Uncharacterized protein</fullName>
    </submittedName>
</protein>
<dbReference type="EnsemblMetazoa" id="GAUT025705-RA">
    <property type="protein sequence ID" value="GAUT025705-PA"/>
    <property type="gene ID" value="GAUT025705"/>
</dbReference>
<evidence type="ECO:0000313" key="2">
    <source>
        <dbReference type="Proteomes" id="UP000078200"/>
    </source>
</evidence>
<organism evidence="1 2">
    <name type="scientific">Glossina austeni</name>
    <name type="common">Savannah tsetse fly</name>
    <dbReference type="NCBI Taxonomy" id="7395"/>
    <lineage>
        <taxon>Eukaryota</taxon>
        <taxon>Metazoa</taxon>
        <taxon>Ecdysozoa</taxon>
        <taxon>Arthropoda</taxon>
        <taxon>Hexapoda</taxon>
        <taxon>Insecta</taxon>
        <taxon>Pterygota</taxon>
        <taxon>Neoptera</taxon>
        <taxon>Endopterygota</taxon>
        <taxon>Diptera</taxon>
        <taxon>Brachycera</taxon>
        <taxon>Muscomorpha</taxon>
        <taxon>Hippoboscoidea</taxon>
        <taxon>Glossinidae</taxon>
        <taxon>Glossina</taxon>
    </lineage>
</organism>
<dbReference type="VEuPathDB" id="VectorBase:GAUT025705"/>
<keyword evidence="2" id="KW-1185">Reference proteome</keyword>
<evidence type="ECO:0000313" key="1">
    <source>
        <dbReference type="EnsemblMetazoa" id="GAUT025705-PA"/>
    </source>
</evidence>
<accession>A0A1A9V4K6</accession>
<reference evidence="1" key="1">
    <citation type="submission" date="2020-05" db="UniProtKB">
        <authorList>
            <consortium name="EnsemblMetazoa"/>
        </authorList>
    </citation>
    <scope>IDENTIFICATION</scope>
    <source>
        <strain evidence="1">TTRI</strain>
    </source>
</reference>